<keyword evidence="8" id="KW-1185">Reference proteome</keyword>
<dbReference type="Pfam" id="PF01974">
    <property type="entry name" value="tRNA_int_endo"/>
    <property type="match status" value="1"/>
</dbReference>
<evidence type="ECO:0000256" key="2">
    <source>
        <dbReference type="ARBA" id="ARBA00012573"/>
    </source>
</evidence>
<dbReference type="EC" id="4.6.1.16" evidence="2"/>
<sequence length="464" mass="52025">MSITVCEGTVINPLNPPVTGRLDRTGSRPPYSHHSPSLAFPTSIELLLCSQSFTLTNEFITHSIPPLQPLRSPLVLLVSVVDSGPDSWRLGCDYPRRLVCSVTHASSSCSTVTGDLHRRLVRRRSCSVSVVTAWSNLLQVRRIWLVRLRRNCWCIVNPAPAPWPLVFCSLLIVTPPLTASLSWSPLSLNASPSLSRELQPSELPSLSQPSSRRPHRHTSQMAPRWKGKDAKAKKDAEFEALKEPMSKIISELQSSLVQSDAYGILSDKSVHFAAGAEHIVLLEKACFGRPVGTVEKEKVWFQLSLEEAFFLCYSLNCLKINGGNRIPQTIEELWHYMKSKKVTFPNFFKAYAHLRMKNWVVRSGFQYGVDFVVYRHHPSCVHSEYGVLVLSDGEAVKDVNGRLRVWSDVHCATRLVGSVAKTLLVLYISRNGSRDDSPSCLANYTVEERTITRWSPEQCRESCG</sequence>
<dbReference type="PANTHER" id="PTHR21227:SF0">
    <property type="entry name" value="TRNA-SPLICING ENDONUCLEASE SUBUNIT SEN2"/>
    <property type="match status" value="1"/>
</dbReference>
<organism evidence="7 8">
    <name type="scientific">Stylosanthes scabra</name>
    <dbReference type="NCBI Taxonomy" id="79078"/>
    <lineage>
        <taxon>Eukaryota</taxon>
        <taxon>Viridiplantae</taxon>
        <taxon>Streptophyta</taxon>
        <taxon>Embryophyta</taxon>
        <taxon>Tracheophyta</taxon>
        <taxon>Spermatophyta</taxon>
        <taxon>Magnoliopsida</taxon>
        <taxon>eudicotyledons</taxon>
        <taxon>Gunneridae</taxon>
        <taxon>Pentapetalae</taxon>
        <taxon>rosids</taxon>
        <taxon>fabids</taxon>
        <taxon>Fabales</taxon>
        <taxon>Fabaceae</taxon>
        <taxon>Papilionoideae</taxon>
        <taxon>50 kb inversion clade</taxon>
        <taxon>dalbergioids sensu lato</taxon>
        <taxon>Dalbergieae</taxon>
        <taxon>Pterocarpus clade</taxon>
        <taxon>Stylosanthes</taxon>
    </lineage>
</organism>
<dbReference type="EMBL" id="JASCZI010120848">
    <property type="protein sequence ID" value="MED6155807.1"/>
    <property type="molecule type" value="Genomic_DNA"/>
</dbReference>
<dbReference type="InterPro" id="IPR036167">
    <property type="entry name" value="tRNA_intron_Endo_cat-like_sf"/>
</dbReference>
<reference evidence="7 8" key="1">
    <citation type="journal article" date="2023" name="Plants (Basel)">
        <title>Bridging the Gap: Combining Genomics and Transcriptomics Approaches to Understand Stylosanthes scabra, an Orphan Legume from the Brazilian Caatinga.</title>
        <authorList>
            <person name="Ferreira-Neto J.R.C."/>
            <person name="da Silva M.D."/>
            <person name="Binneck E."/>
            <person name="de Melo N.F."/>
            <person name="da Silva R.H."/>
            <person name="de Melo A.L.T.M."/>
            <person name="Pandolfi V."/>
            <person name="Bustamante F.O."/>
            <person name="Brasileiro-Vidal A.C."/>
            <person name="Benko-Iseppon A.M."/>
        </authorList>
    </citation>
    <scope>NUCLEOTIDE SEQUENCE [LARGE SCALE GENOMIC DNA]</scope>
    <source>
        <tissue evidence="7">Leaves</tissue>
    </source>
</reference>
<gene>
    <name evidence="7" type="ORF">PIB30_008709</name>
</gene>
<comment type="similarity">
    <text evidence="1">Belongs to the tRNA-intron endonuclease family.</text>
</comment>
<evidence type="ECO:0000256" key="3">
    <source>
        <dbReference type="ARBA" id="ARBA00034031"/>
    </source>
</evidence>
<name>A0ABU6U3W2_9FABA</name>
<dbReference type="InterPro" id="IPR006677">
    <property type="entry name" value="tRNA_intron_Endonuc_cat-like"/>
</dbReference>
<evidence type="ECO:0000313" key="8">
    <source>
        <dbReference type="Proteomes" id="UP001341840"/>
    </source>
</evidence>
<feature type="compositionally biased region" description="Low complexity" evidence="4">
    <location>
        <begin position="197"/>
        <end position="211"/>
    </location>
</feature>
<feature type="domain" description="tRNA intron endonuclease N-terminal" evidence="6">
    <location>
        <begin position="263"/>
        <end position="334"/>
    </location>
</feature>
<dbReference type="SUPFAM" id="SSF53032">
    <property type="entry name" value="tRNA-intron endonuclease catalytic domain-like"/>
    <property type="match status" value="1"/>
</dbReference>
<accession>A0ABU6U3W2</accession>
<dbReference type="Pfam" id="PF02778">
    <property type="entry name" value="tRNA_int_endo_N"/>
    <property type="match status" value="1"/>
</dbReference>
<evidence type="ECO:0000259" key="5">
    <source>
        <dbReference type="Pfam" id="PF01974"/>
    </source>
</evidence>
<feature type="region of interest" description="Disordered" evidence="4">
    <location>
        <begin position="197"/>
        <end position="231"/>
    </location>
</feature>
<comment type="catalytic activity">
    <reaction evidence="3">
        <text>pretRNA = a 3'-half-tRNA molecule with a 5'-OH end + a 5'-half-tRNA molecule with a 2',3'-cyclic phosphate end + an intron with a 2',3'-cyclic phosphate and a 5'-hydroxyl terminus.</text>
        <dbReference type="EC" id="4.6.1.16"/>
    </reaction>
</comment>
<evidence type="ECO:0000313" key="7">
    <source>
        <dbReference type="EMBL" id="MED6155807.1"/>
    </source>
</evidence>
<dbReference type="PANTHER" id="PTHR21227">
    <property type="entry name" value="TRNA-SPLICING ENDONUCLEASE SUBUNIT SEN2"/>
    <property type="match status" value="1"/>
</dbReference>
<dbReference type="InterPro" id="IPR011856">
    <property type="entry name" value="tRNA_endonuc-like_dom_sf"/>
</dbReference>
<dbReference type="InterPro" id="IPR006676">
    <property type="entry name" value="tRNA_splic"/>
</dbReference>
<protein>
    <recommendedName>
        <fullName evidence="2">tRNA-intron lyase</fullName>
        <ecNumber evidence="2">4.6.1.16</ecNumber>
    </recommendedName>
</protein>
<proteinExistence type="inferred from homology"/>
<dbReference type="Gene3D" id="3.40.1350.10">
    <property type="match status" value="1"/>
</dbReference>
<evidence type="ECO:0000256" key="1">
    <source>
        <dbReference type="ARBA" id="ARBA00008078"/>
    </source>
</evidence>
<dbReference type="Proteomes" id="UP001341840">
    <property type="component" value="Unassembled WGS sequence"/>
</dbReference>
<evidence type="ECO:0000259" key="6">
    <source>
        <dbReference type="Pfam" id="PF02778"/>
    </source>
</evidence>
<comment type="caution">
    <text evidence="7">The sequence shown here is derived from an EMBL/GenBank/DDBJ whole genome shotgun (WGS) entry which is preliminary data.</text>
</comment>
<dbReference type="InterPro" id="IPR006678">
    <property type="entry name" value="tRNA_intron_Endonuc_N"/>
</dbReference>
<feature type="domain" description="tRNA intron endonuclease catalytic" evidence="5">
    <location>
        <begin position="348"/>
        <end position="433"/>
    </location>
</feature>
<feature type="region of interest" description="Disordered" evidence="4">
    <location>
        <begin position="16"/>
        <end position="36"/>
    </location>
</feature>
<dbReference type="CDD" id="cd22363">
    <property type="entry name" value="tRNA-intron_lyase_C"/>
    <property type="match status" value="1"/>
</dbReference>
<evidence type="ECO:0000256" key="4">
    <source>
        <dbReference type="SAM" id="MobiDB-lite"/>
    </source>
</evidence>